<proteinExistence type="inferred from homology"/>
<dbReference type="FunFam" id="3.90.190.10:FF:000038">
    <property type="entry name" value="Tyrosine-protein phosphatase CDC14"/>
    <property type="match status" value="1"/>
</dbReference>
<evidence type="ECO:0000256" key="1">
    <source>
        <dbReference type="ARBA" id="ARBA00004123"/>
    </source>
</evidence>
<dbReference type="VEuPathDB" id="FungiDB:H310_06886"/>
<evidence type="ECO:0000256" key="5">
    <source>
        <dbReference type="ARBA" id="ARBA00022490"/>
    </source>
</evidence>
<dbReference type="EMBL" id="KI913963">
    <property type="protein sequence ID" value="ETW01325.1"/>
    <property type="molecule type" value="Genomic_DNA"/>
</dbReference>
<dbReference type="GO" id="GO:0032954">
    <property type="term" value="P:regulation of cytokinetic process"/>
    <property type="evidence" value="ECO:0007669"/>
    <property type="project" value="UniProtKB-ARBA"/>
</dbReference>
<evidence type="ECO:0000256" key="4">
    <source>
        <dbReference type="ARBA" id="ARBA00013064"/>
    </source>
</evidence>
<keyword evidence="8" id="KW-0498">Mitosis</keyword>
<dbReference type="EC" id="3.1.3.48" evidence="4"/>
<keyword evidence="9" id="KW-0378">Hydrolase</keyword>
<keyword evidence="6" id="KW-0597">Phosphoprotein</keyword>
<evidence type="ECO:0000256" key="10">
    <source>
        <dbReference type="ARBA" id="ARBA00022912"/>
    </source>
</evidence>
<evidence type="ECO:0000256" key="9">
    <source>
        <dbReference type="ARBA" id="ARBA00022801"/>
    </source>
</evidence>
<dbReference type="InterPro" id="IPR016130">
    <property type="entry name" value="Tyr_Pase_AS"/>
</dbReference>
<keyword evidence="10" id="KW-0904">Protein phosphatase</keyword>
<dbReference type="GO" id="GO:0004725">
    <property type="term" value="F:protein tyrosine phosphatase activity"/>
    <property type="evidence" value="ECO:0007669"/>
    <property type="project" value="UniProtKB-EC"/>
</dbReference>
<comment type="similarity">
    <text evidence="3">Belongs to the protein-tyrosine phosphatase family. Non-receptor class CDC14 subfamily.</text>
</comment>
<keyword evidence="12" id="KW-0469">Meiosis</keyword>
<evidence type="ECO:0000256" key="13">
    <source>
        <dbReference type="ARBA" id="ARBA00023306"/>
    </source>
</evidence>
<dbReference type="Pfam" id="PF22785">
    <property type="entry name" value="Tc-R-P"/>
    <property type="match status" value="1"/>
</dbReference>
<feature type="compositionally biased region" description="Basic residues" evidence="14">
    <location>
        <begin position="348"/>
        <end position="366"/>
    </location>
</feature>
<name>A0A024U511_9STRA</name>
<comment type="subcellular location">
    <subcellularLocation>
        <location evidence="2">Cytoplasm</location>
    </subcellularLocation>
    <subcellularLocation>
        <location evidence="1">Nucleus</location>
    </subcellularLocation>
</comment>
<feature type="region of interest" description="Disordered" evidence="14">
    <location>
        <begin position="340"/>
        <end position="366"/>
    </location>
</feature>
<dbReference type="InterPro" id="IPR020422">
    <property type="entry name" value="TYR_PHOSPHATASE_DUAL_dom"/>
</dbReference>
<dbReference type="GO" id="GO:0000278">
    <property type="term" value="P:mitotic cell cycle"/>
    <property type="evidence" value="ECO:0007669"/>
    <property type="project" value="UniProtKB-ARBA"/>
</dbReference>
<keyword evidence="5" id="KW-0963">Cytoplasm</keyword>
<evidence type="ECO:0000259" key="15">
    <source>
        <dbReference type="PROSITE" id="PS50054"/>
    </source>
</evidence>
<dbReference type="InterPro" id="IPR003595">
    <property type="entry name" value="Tyr_Pase_cat"/>
</dbReference>
<evidence type="ECO:0000256" key="3">
    <source>
        <dbReference type="ARBA" id="ARBA00007315"/>
    </source>
</evidence>
<evidence type="ECO:0000256" key="12">
    <source>
        <dbReference type="ARBA" id="ARBA00023254"/>
    </source>
</evidence>
<dbReference type="SUPFAM" id="SSF52799">
    <property type="entry name" value="(Phosphotyrosine protein) phosphatases II"/>
    <property type="match status" value="2"/>
</dbReference>
<dbReference type="InterPro" id="IPR050561">
    <property type="entry name" value="PTP"/>
</dbReference>
<reference evidence="17" key="1">
    <citation type="submission" date="2013-12" db="EMBL/GenBank/DDBJ databases">
        <title>The Genome Sequence of Aphanomyces invadans NJM9701.</title>
        <authorList>
            <consortium name="The Broad Institute Genomics Platform"/>
            <person name="Russ C."/>
            <person name="Tyler B."/>
            <person name="van West P."/>
            <person name="Dieguez-Uribeondo J."/>
            <person name="Young S.K."/>
            <person name="Zeng Q."/>
            <person name="Gargeya S."/>
            <person name="Fitzgerald M."/>
            <person name="Abouelleil A."/>
            <person name="Alvarado L."/>
            <person name="Chapman S.B."/>
            <person name="Gainer-Dewar J."/>
            <person name="Goldberg J."/>
            <person name="Griggs A."/>
            <person name="Gujja S."/>
            <person name="Hansen M."/>
            <person name="Howarth C."/>
            <person name="Imamovic A."/>
            <person name="Ireland A."/>
            <person name="Larimer J."/>
            <person name="McCowan C."/>
            <person name="Murphy C."/>
            <person name="Pearson M."/>
            <person name="Poon T.W."/>
            <person name="Priest M."/>
            <person name="Roberts A."/>
            <person name="Saif S."/>
            <person name="Shea T."/>
            <person name="Sykes S."/>
            <person name="Wortman J."/>
            <person name="Nusbaum C."/>
            <person name="Birren B."/>
        </authorList>
    </citation>
    <scope>NUCLEOTIDE SEQUENCE [LARGE SCALE GENOMIC DNA]</scope>
    <source>
        <strain evidence="17">NJM9701</strain>
    </source>
</reference>
<sequence>MTAISVVDGVALAVLGDDGSPPHTDGEVWVNCSDDKDNVIRYTRFFADFGPLNLAQTVRFCLRLNVFASTGRVVCFTKRRDRHHTANAAALLALYAVLIRGKGAQEASRPFDSLDLPPFRDAAHGVCTYGISVEDCASAVVKAIQTKLWAIDSFDVAEFERMAMVEHGDMTWMVPGKLLAFSGPLAERYEFAPGKFTLRAQDYSKLFHEMGVSTVGERCDLIGLRTVAGVVRLNEQCYDRKKFVHAGIHHVDLIFPDGSTPTDGILDKFINICERERGAVAVHCKAGLGRTGTVIAAYIIKHYHFTANEAIAWCRLCRPGCIVGPQQYFLAHKQASLWAQPTCSRPPSKSKRPSVARRPRSRQSSD</sequence>
<dbReference type="InterPro" id="IPR000387">
    <property type="entry name" value="Tyr_Pase_dom"/>
</dbReference>
<dbReference type="InterPro" id="IPR029260">
    <property type="entry name" value="DSPn"/>
</dbReference>
<dbReference type="GO" id="GO:0051321">
    <property type="term" value="P:meiotic cell cycle"/>
    <property type="evidence" value="ECO:0007669"/>
    <property type="project" value="UniProtKB-KW"/>
</dbReference>
<dbReference type="GO" id="GO:0031981">
    <property type="term" value="C:nuclear lumen"/>
    <property type="evidence" value="ECO:0007669"/>
    <property type="project" value="UniProtKB-ARBA"/>
</dbReference>
<dbReference type="CDD" id="cd14499">
    <property type="entry name" value="CDC14_C"/>
    <property type="match status" value="1"/>
</dbReference>
<dbReference type="GO" id="GO:0007096">
    <property type="term" value="P:regulation of exit from mitosis"/>
    <property type="evidence" value="ECO:0007669"/>
    <property type="project" value="UniProtKB-ARBA"/>
</dbReference>
<dbReference type="eggNOG" id="KOG1720">
    <property type="taxonomic scope" value="Eukaryota"/>
</dbReference>
<organism evidence="17">
    <name type="scientific">Aphanomyces invadans</name>
    <dbReference type="NCBI Taxonomy" id="157072"/>
    <lineage>
        <taxon>Eukaryota</taxon>
        <taxon>Sar</taxon>
        <taxon>Stramenopiles</taxon>
        <taxon>Oomycota</taxon>
        <taxon>Saprolegniomycetes</taxon>
        <taxon>Saprolegniales</taxon>
        <taxon>Verrucalvaceae</taxon>
        <taxon>Aphanomyces</taxon>
    </lineage>
</organism>
<dbReference type="Gene3D" id="3.90.190.10">
    <property type="entry name" value="Protein tyrosine phosphatase superfamily"/>
    <property type="match status" value="2"/>
</dbReference>
<dbReference type="GO" id="GO:0033554">
    <property type="term" value="P:cellular response to stress"/>
    <property type="evidence" value="ECO:0007669"/>
    <property type="project" value="UniProtKB-ARBA"/>
</dbReference>
<feature type="domain" description="Tyrosine specific protein phosphatases" evidence="16">
    <location>
        <begin position="267"/>
        <end position="329"/>
    </location>
</feature>
<gene>
    <name evidence="17" type="ORF">H310_06886</name>
</gene>
<keyword evidence="13" id="KW-0131">Cell cycle</keyword>
<protein>
    <recommendedName>
        <fullName evidence="4">protein-tyrosine-phosphatase</fullName>
        <ecNumber evidence="4">3.1.3.48</ecNumber>
    </recommendedName>
</protein>
<dbReference type="STRING" id="157072.A0A024U511"/>
<dbReference type="AlphaFoldDB" id="A0A024U511"/>
<dbReference type="SMART" id="SM00404">
    <property type="entry name" value="PTPc_motif"/>
    <property type="match status" value="1"/>
</dbReference>
<dbReference type="Pfam" id="PF14671">
    <property type="entry name" value="DSPn"/>
    <property type="match status" value="1"/>
</dbReference>
<accession>A0A024U511</accession>
<evidence type="ECO:0000256" key="8">
    <source>
        <dbReference type="ARBA" id="ARBA00022776"/>
    </source>
</evidence>
<evidence type="ECO:0000259" key="16">
    <source>
        <dbReference type="PROSITE" id="PS50056"/>
    </source>
</evidence>
<evidence type="ECO:0000313" key="17">
    <source>
        <dbReference type="EMBL" id="ETW01325.1"/>
    </source>
</evidence>
<evidence type="ECO:0000256" key="2">
    <source>
        <dbReference type="ARBA" id="ARBA00004496"/>
    </source>
</evidence>
<dbReference type="PROSITE" id="PS50054">
    <property type="entry name" value="TYR_PHOSPHATASE_DUAL"/>
    <property type="match status" value="1"/>
</dbReference>
<dbReference type="InterPro" id="IPR029021">
    <property type="entry name" value="Prot-tyrosine_phosphatase-like"/>
</dbReference>
<feature type="domain" description="Tyrosine-protein phosphatase" evidence="15">
    <location>
        <begin position="169"/>
        <end position="343"/>
    </location>
</feature>
<dbReference type="GO" id="GO:0051301">
    <property type="term" value="P:cell division"/>
    <property type="evidence" value="ECO:0007669"/>
    <property type="project" value="UniProtKB-KW"/>
</dbReference>
<dbReference type="OrthoDB" id="266663at2759"/>
<evidence type="ECO:0000256" key="7">
    <source>
        <dbReference type="ARBA" id="ARBA00022618"/>
    </source>
</evidence>
<dbReference type="InterPro" id="IPR044506">
    <property type="entry name" value="CDC14_C"/>
</dbReference>
<dbReference type="RefSeq" id="XP_008870323.1">
    <property type="nucleotide sequence ID" value="XM_008872101.1"/>
</dbReference>
<evidence type="ECO:0000256" key="11">
    <source>
        <dbReference type="ARBA" id="ARBA00023242"/>
    </source>
</evidence>
<dbReference type="PANTHER" id="PTHR23339">
    <property type="entry name" value="TYROSINE SPECIFIC PROTEIN PHOSPHATASE AND DUAL SPECIFICITY PROTEIN PHOSPHATASE"/>
    <property type="match status" value="1"/>
</dbReference>
<keyword evidence="7" id="KW-0132">Cell division</keyword>
<dbReference type="GeneID" id="20083936"/>
<dbReference type="PROSITE" id="PS00383">
    <property type="entry name" value="TYR_PHOSPHATASE_1"/>
    <property type="match status" value="1"/>
</dbReference>
<evidence type="ECO:0000256" key="6">
    <source>
        <dbReference type="ARBA" id="ARBA00022553"/>
    </source>
</evidence>
<keyword evidence="11" id="KW-0539">Nucleus</keyword>
<dbReference type="GO" id="GO:0005856">
    <property type="term" value="C:cytoskeleton"/>
    <property type="evidence" value="ECO:0007669"/>
    <property type="project" value="UniProtKB-ARBA"/>
</dbReference>
<dbReference type="PROSITE" id="PS50056">
    <property type="entry name" value="TYR_PHOSPHATASE_2"/>
    <property type="match status" value="1"/>
</dbReference>
<evidence type="ECO:0000256" key="14">
    <source>
        <dbReference type="SAM" id="MobiDB-lite"/>
    </source>
</evidence>
<dbReference type="GO" id="GO:0005737">
    <property type="term" value="C:cytoplasm"/>
    <property type="evidence" value="ECO:0007669"/>
    <property type="project" value="UniProtKB-SubCell"/>
</dbReference>